<dbReference type="PATRIC" id="fig|28092.6.peg.1197"/>
<dbReference type="EMBL" id="LAQU01000003">
    <property type="protein sequence ID" value="KKB64742.1"/>
    <property type="molecule type" value="Genomic_DNA"/>
</dbReference>
<proteinExistence type="predicted"/>
<protein>
    <submittedName>
        <fullName evidence="1">Uncharacterized protein</fullName>
    </submittedName>
</protein>
<accession>A0A0F5K5C5</accession>
<dbReference type="Proteomes" id="UP000033618">
    <property type="component" value="Unassembled WGS sequence"/>
</dbReference>
<dbReference type="AlphaFoldDB" id="A0A0F5K5C5"/>
<evidence type="ECO:0000313" key="1">
    <source>
        <dbReference type="EMBL" id="KKB64742.1"/>
    </source>
</evidence>
<keyword evidence="2" id="KW-1185">Reference proteome</keyword>
<comment type="caution">
    <text evidence="1">The sequence shown here is derived from an EMBL/GenBank/DDBJ whole genome shotgun (WGS) entry which is preliminary data.</text>
</comment>
<organism evidence="1 2">
    <name type="scientific">Robbsia andropogonis</name>
    <dbReference type="NCBI Taxonomy" id="28092"/>
    <lineage>
        <taxon>Bacteria</taxon>
        <taxon>Pseudomonadati</taxon>
        <taxon>Pseudomonadota</taxon>
        <taxon>Betaproteobacteria</taxon>
        <taxon>Burkholderiales</taxon>
        <taxon>Burkholderiaceae</taxon>
        <taxon>Robbsia</taxon>
    </lineage>
</organism>
<dbReference type="STRING" id="28092.WM40_05045"/>
<gene>
    <name evidence="1" type="ORF">WM40_05045</name>
</gene>
<sequence length="92" mass="9715">MHWFDVIPADGLGASASACQPVSCVVIERSLGYLLFDAVVAGEASHVAAGAPAQFVGHRQCKVVQSEKLSKNCQFCTPDHLICLHCFAEIGG</sequence>
<reference evidence="1 2" key="1">
    <citation type="submission" date="2015-03" db="EMBL/GenBank/DDBJ databases">
        <title>Draft Genome Sequence of Burkholderia andropogonis type strain ICMP2807, isolated from Sorghum bicolor.</title>
        <authorList>
            <person name="Lopes-Santos L."/>
            <person name="Castro D.B."/>
            <person name="Ottoboni L.M."/>
            <person name="Park D."/>
            <person name="Weirc B.S."/>
            <person name="Destefano S.A."/>
        </authorList>
    </citation>
    <scope>NUCLEOTIDE SEQUENCE [LARGE SCALE GENOMIC DNA]</scope>
    <source>
        <strain evidence="1 2">ICMP2807</strain>
    </source>
</reference>
<name>A0A0F5K5C5_9BURK</name>
<evidence type="ECO:0000313" key="2">
    <source>
        <dbReference type="Proteomes" id="UP000033618"/>
    </source>
</evidence>